<evidence type="ECO:0000259" key="7">
    <source>
        <dbReference type="SMART" id="SM00645"/>
    </source>
</evidence>
<dbReference type="InterPro" id="IPR000169">
    <property type="entry name" value="Pept_cys_AS"/>
</dbReference>
<keyword evidence="3" id="KW-0378">Hydrolase</keyword>
<protein>
    <submittedName>
        <fullName evidence="9">CTSV protein</fullName>
    </submittedName>
</protein>
<evidence type="ECO:0000256" key="4">
    <source>
        <dbReference type="ARBA" id="ARBA00022807"/>
    </source>
</evidence>
<evidence type="ECO:0000256" key="5">
    <source>
        <dbReference type="ARBA" id="ARBA00023145"/>
    </source>
</evidence>
<evidence type="ECO:0000256" key="2">
    <source>
        <dbReference type="ARBA" id="ARBA00022670"/>
    </source>
</evidence>
<keyword evidence="2" id="KW-0645">Protease</keyword>
<dbReference type="PROSITE" id="PS00639">
    <property type="entry name" value="THIOL_PROTEASE_HIS"/>
    <property type="match status" value="1"/>
</dbReference>
<dbReference type="InterPro" id="IPR013201">
    <property type="entry name" value="Prot_inhib_I29"/>
</dbReference>
<dbReference type="PANTHER" id="PTHR12411">
    <property type="entry name" value="CYSTEINE PROTEASE FAMILY C1-RELATED"/>
    <property type="match status" value="1"/>
</dbReference>
<accession>A0A8J9V6P0</accession>
<dbReference type="SMART" id="SM00848">
    <property type="entry name" value="Inhibitor_I29"/>
    <property type="match status" value="1"/>
</dbReference>
<gene>
    <name evidence="9" type="primary">CTSV</name>
    <name evidence="9" type="ORF">BLAG_LOCUS426</name>
</gene>
<dbReference type="PROSITE" id="PS00139">
    <property type="entry name" value="THIOL_PROTEASE_CYS"/>
    <property type="match status" value="1"/>
</dbReference>
<dbReference type="OrthoDB" id="10253408at2759"/>
<comment type="similarity">
    <text evidence="1">Belongs to the peptidase C1 family.</text>
</comment>
<evidence type="ECO:0000256" key="6">
    <source>
        <dbReference type="ARBA" id="ARBA00023157"/>
    </source>
</evidence>
<evidence type="ECO:0000313" key="9">
    <source>
        <dbReference type="EMBL" id="CAH1227188.1"/>
    </source>
</evidence>
<feature type="domain" description="Cathepsin propeptide inhibitor" evidence="8">
    <location>
        <begin position="77"/>
        <end position="136"/>
    </location>
</feature>
<dbReference type="AlphaFoldDB" id="A0A8J9V6P0"/>
<keyword evidence="4" id="KW-0788">Thiol protease</keyword>
<dbReference type="InterPro" id="IPR025661">
    <property type="entry name" value="Pept_asp_AS"/>
</dbReference>
<organism evidence="9 10">
    <name type="scientific">Branchiostoma lanceolatum</name>
    <name type="common">Common lancelet</name>
    <name type="synonym">Amphioxus lanceolatum</name>
    <dbReference type="NCBI Taxonomy" id="7740"/>
    <lineage>
        <taxon>Eukaryota</taxon>
        <taxon>Metazoa</taxon>
        <taxon>Chordata</taxon>
        <taxon>Cephalochordata</taxon>
        <taxon>Leptocardii</taxon>
        <taxon>Amphioxiformes</taxon>
        <taxon>Branchiostomatidae</taxon>
        <taxon>Branchiostoma</taxon>
    </lineage>
</organism>
<dbReference type="InterPro" id="IPR000668">
    <property type="entry name" value="Peptidase_C1A_C"/>
</dbReference>
<dbReference type="InterPro" id="IPR038765">
    <property type="entry name" value="Papain-like_cys_pep_sf"/>
</dbReference>
<dbReference type="Pfam" id="PF00112">
    <property type="entry name" value="Peptidase_C1"/>
    <property type="match status" value="1"/>
</dbReference>
<dbReference type="EMBL" id="OV696686">
    <property type="protein sequence ID" value="CAH1227188.1"/>
    <property type="molecule type" value="Genomic_DNA"/>
</dbReference>
<dbReference type="GO" id="GO:0006508">
    <property type="term" value="P:proteolysis"/>
    <property type="evidence" value="ECO:0007669"/>
    <property type="project" value="UniProtKB-KW"/>
</dbReference>
<name>A0A8J9V6P0_BRALA</name>
<dbReference type="FunFam" id="3.90.70.10:FF:000006">
    <property type="entry name" value="Cathepsin S"/>
    <property type="match status" value="1"/>
</dbReference>
<evidence type="ECO:0000313" key="10">
    <source>
        <dbReference type="Proteomes" id="UP000838412"/>
    </source>
</evidence>
<dbReference type="GO" id="GO:0008234">
    <property type="term" value="F:cysteine-type peptidase activity"/>
    <property type="evidence" value="ECO:0007669"/>
    <property type="project" value="UniProtKB-KW"/>
</dbReference>
<dbReference type="Proteomes" id="UP000838412">
    <property type="component" value="Chromosome 1"/>
</dbReference>
<dbReference type="SUPFAM" id="SSF54001">
    <property type="entry name" value="Cysteine proteinases"/>
    <property type="match status" value="1"/>
</dbReference>
<proteinExistence type="inferred from homology"/>
<dbReference type="Gene3D" id="3.90.70.10">
    <property type="entry name" value="Cysteine proteinases"/>
    <property type="match status" value="1"/>
</dbReference>
<evidence type="ECO:0000256" key="1">
    <source>
        <dbReference type="ARBA" id="ARBA00008455"/>
    </source>
</evidence>
<keyword evidence="5" id="KW-0865">Zymogen</keyword>
<reference evidence="9" key="1">
    <citation type="submission" date="2022-01" db="EMBL/GenBank/DDBJ databases">
        <authorList>
            <person name="Braso-Vives M."/>
        </authorList>
    </citation>
    <scope>NUCLEOTIDE SEQUENCE</scope>
</reference>
<sequence>MWEMVDAYWLPPTDRSGRRGYRLSYKSNHVTRYLLLTWLERLATGVSCDYEKAAEIRMKLLIFAVCVVVATATDNEWEAFKLLHGKQYSVYEDSARHAIFQENSKIVKQHNEEAAMGKHTFFMKMNKFGDMTNEEFRMLVIGSGLMQTNKTEQAEGGVFESMPGLKVNDTVDWRQQGAVTKVKNQEQCGSCWAFSTTGSLEGQHFLKSGTLVSLSEQNLMDCSRKEGNKGCKGGLMDQAFKYIKTNGGIDTEECYPYKGKDEKKCDYKSSCSGATMSSFVDVKAGDEEALMQAAATIGPISVGIDASHPSFQLYDHGVYHEKRCSSKKLDHGVLVVGYGTHGNKDYWLVKNSWGAEWGMEGYIMMSRNKDNQCGIATQASYPVV</sequence>
<feature type="domain" description="Peptidase C1A papain C-terminal" evidence="7">
    <location>
        <begin position="167"/>
        <end position="383"/>
    </location>
</feature>
<keyword evidence="6" id="KW-1015">Disulfide bond</keyword>
<evidence type="ECO:0000259" key="8">
    <source>
        <dbReference type="SMART" id="SM00848"/>
    </source>
</evidence>
<dbReference type="PRINTS" id="PR00705">
    <property type="entry name" value="PAPAIN"/>
</dbReference>
<evidence type="ECO:0000256" key="3">
    <source>
        <dbReference type="ARBA" id="ARBA00022801"/>
    </source>
</evidence>
<dbReference type="InterPro" id="IPR025660">
    <property type="entry name" value="Pept_his_AS"/>
</dbReference>
<dbReference type="SMART" id="SM00645">
    <property type="entry name" value="Pept_C1"/>
    <property type="match status" value="1"/>
</dbReference>
<dbReference type="CDD" id="cd02248">
    <property type="entry name" value="Peptidase_C1A"/>
    <property type="match status" value="1"/>
</dbReference>
<dbReference type="Pfam" id="PF08246">
    <property type="entry name" value="Inhibitor_I29"/>
    <property type="match status" value="1"/>
</dbReference>
<dbReference type="PROSITE" id="PS00640">
    <property type="entry name" value="THIOL_PROTEASE_ASN"/>
    <property type="match status" value="1"/>
</dbReference>
<dbReference type="InterPro" id="IPR039417">
    <property type="entry name" value="Peptidase_C1A_papain-like"/>
</dbReference>
<keyword evidence="10" id="KW-1185">Reference proteome</keyword>
<dbReference type="InterPro" id="IPR013128">
    <property type="entry name" value="Peptidase_C1A"/>
</dbReference>